<name>A0A0F7FG48_9CREN</name>
<evidence type="ECO:0000256" key="2">
    <source>
        <dbReference type="ARBA" id="ARBA00022730"/>
    </source>
</evidence>
<dbReference type="InterPro" id="IPR039547">
    <property type="entry name" value="Ribosomal_eL19"/>
</dbReference>
<dbReference type="PANTHER" id="PTHR10722">
    <property type="entry name" value="60S RIBOSOMAL PROTEIN L19"/>
    <property type="match status" value="1"/>
</dbReference>
<sequence>MDVSVARRLAASVLKVGESRVWIDPERLEEVSAAITREDVRRLIKDGVIKALPPSTPSRGRLRIRKSKKRGKGPGSKKGPRIDEKAVWIARVRSQRRYLKALKAKGLIDRKSFWRVYKLVKGGTFRSLSHLKLYLSEHKLVKVKESA</sequence>
<feature type="region of interest" description="Disordered" evidence="7">
    <location>
        <begin position="52"/>
        <end position="82"/>
    </location>
</feature>
<gene>
    <name evidence="6 9" type="primary">rpl19e</name>
    <name evidence="9" type="ORF">MA03_00335</name>
</gene>
<accession>A0A0F7FG48</accession>
<dbReference type="GO" id="GO:0003735">
    <property type="term" value="F:structural constituent of ribosome"/>
    <property type="evidence" value="ECO:0007669"/>
    <property type="project" value="InterPro"/>
</dbReference>
<keyword evidence="2 6" id="KW-0699">rRNA-binding</keyword>
<dbReference type="SUPFAM" id="SSF48140">
    <property type="entry name" value="Ribosomal protein L19 (L19e)"/>
    <property type="match status" value="1"/>
</dbReference>
<dbReference type="RefSeq" id="WP_052883367.1">
    <property type="nucleotide sequence ID" value="NZ_CP009961.1"/>
</dbReference>
<dbReference type="InterPro" id="IPR057260">
    <property type="entry name" value="Ribosomal_L19e_C"/>
</dbReference>
<evidence type="ECO:0000313" key="9">
    <source>
        <dbReference type="EMBL" id="AKG38048.1"/>
    </source>
</evidence>
<dbReference type="InterPro" id="IPR015972">
    <property type="entry name" value="Ribosomal_eL19_dom1"/>
</dbReference>
<dbReference type="OrthoDB" id="11624at2157"/>
<keyword evidence="3 6" id="KW-0694">RNA-binding</keyword>
<evidence type="ECO:0000256" key="4">
    <source>
        <dbReference type="ARBA" id="ARBA00022980"/>
    </source>
</evidence>
<feature type="compositionally biased region" description="Basic residues" evidence="7">
    <location>
        <begin position="60"/>
        <end position="72"/>
    </location>
</feature>
<dbReference type="Pfam" id="PF25476">
    <property type="entry name" value="Ribosomal_L19e_C"/>
    <property type="match status" value="1"/>
</dbReference>
<dbReference type="Gene3D" id="1.10.1650.10">
    <property type="match status" value="1"/>
</dbReference>
<dbReference type="InterPro" id="IPR057259">
    <property type="entry name" value="Ribosomal_L19e"/>
</dbReference>
<comment type="function">
    <text evidence="6">Binds to the 23S rRNA.</text>
</comment>
<dbReference type="CDD" id="cd01418">
    <property type="entry name" value="Ribosomal_L19e_A"/>
    <property type="match status" value="1"/>
</dbReference>
<keyword evidence="4 6" id="KW-0689">Ribosomal protein</keyword>
<keyword evidence="10" id="KW-1185">Reference proteome</keyword>
<dbReference type="FunFam" id="1.10.1650.10:FF:000001">
    <property type="entry name" value="Ribosomal protein L19"/>
    <property type="match status" value="1"/>
</dbReference>
<dbReference type="GO" id="GO:0006412">
    <property type="term" value="P:translation"/>
    <property type="evidence" value="ECO:0007669"/>
    <property type="project" value="UniProtKB-UniRule"/>
</dbReference>
<organism evidence="9 10">
    <name type="scientific">Infirmifilum uzonense</name>
    <dbReference type="NCBI Taxonomy" id="1550241"/>
    <lineage>
        <taxon>Archaea</taxon>
        <taxon>Thermoproteota</taxon>
        <taxon>Thermoprotei</taxon>
        <taxon>Thermofilales</taxon>
        <taxon>Thermofilaceae</taxon>
        <taxon>Infirmifilum</taxon>
    </lineage>
</organism>
<dbReference type="AlphaFoldDB" id="A0A0F7FG48"/>
<protein>
    <recommendedName>
        <fullName evidence="6">Large ribosomal subunit protein eL19</fullName>
    </recommendedName>
</protein>
<reference evidence="9 10" key="1">
    <citation type="journal article" date="2015" name="Stand. Genomic Sci.">
        <title>Complete genome sequence of and proposal of Thermofilum uzonense sp. nov. a novel hyperthermophilic crenarchaeon and emended description of the genus Thermofilum.</title>
        <authorList>
            <person name="Toshchakov S.V."/>
            <person name="Korzhenkov A.A."/>
            <person name="Samarov N.I."/>
            <person name="Mazunin I.O."/>
            <person name="Mozhey O.I."/>
            <person name="Shmyr I.S."/>
            <person name="Derbikova K.S."/>
            <person name="Taranov E.A."/>
            <person name="Dominova I.N."/>
            <person name="Bonch-Osmolovskaya E.A."/>
            <person name="Patrushev M.V."/>
            <person name="Podosokorskaya O.A."/>
            <person name="Kublanov I.V."/>
        </authorList>
    </citation>
    <scope>NUCLEOTIDE SEQUENCE [LARGE SCALE GENOMIC DNA]</scope>
    <source>
        <strain evidence="9 10">1807-2</strain>
    </source>
</reference>
<evidence type="ECO:0000256" key="1">
    <source>
        <dbReference type="ARBA" id="ARBA00011082"/>
    </source>
</evidence>
<dbReference type="Proteomes" id="UP000067434">
    <property type="component" value="Chromosome"/>
</dbReference>
<dbReference type="GO" id="GO:0022625">
    <property type="term" value="C:cytosolic large ribosomal subunit"/>
    <property type="evidence" value="ECO:0007669"/>
    <property type="project" value="InterPro"/>
</dbReference>
<dbReference type="InterPro" id="IPR035970">
    <property type="entry name" value="60S_ribosomal_eL19_sf"/>
</dbReference>
<dbReference type="HOGENOM" id="CLU_083919_1_1_2"/>
<dbReference type="HAMAP" id="MF_01475">
    <property type="entry name" value="Ribosomal_eL19"/>
    <property type="match status" value="1"/>
</dbReference>
<comment type="similarity">
    <text evidence="1 6">Belongs to the eukaryotic ribosomal protein eL19 family.</text>
</comment>
<evidence type="ECO:0000313" key="10">
    <source>
        <dbReference type="Proteomes" id="UP000067434"/>
    </source>
</evidence>
<dbReference type="NCBIfam" id="NF006343">
    <property type="entry name" value="PRK08570.1"/>
    <property type="match status" value="1"/>
</dbReference>
<evidence type="ECO:0000259" key="8">
    <source>
        <dbReference type="SMART" id="SM01416"/>
    </source>
</evidence>
<dbReference type="KEGG" id="thf:MA03_00335"/>
<evidence type="ECO:0000256" key="3">
    <source>
        <dbReference type="ARBA" id="ARBA00022884"/>
    </source>
</evidence>
<dbReference type="SMART" id="SM01416">
    <property type="entry name" value="Ribosomal_L19e"/>
    <property type="match status" value="1"/>
</dbReference>
<dbReference type="GO" id="GO:0070180">
    <property type="term" value="F:large ribosomal subunit rRNA binding"/>
    <property type="evidence" value="ECO:0007669"/>
    <property type="project" value="UniProtKB-UniRule"/>
</dbReference>
<keyword evidence="5 6" id="KW-0687">Ribonucleoprotein</keyword>
<evidence type="ECO:0000256" key="5">
    <source>
        <dbReference type="ARBA" id="ARBA00023274"/>
    </source>
</evidence>
<evidence type="ECO:0000256" key="6">
    <source>
        <dbReference type="HAMAP-Rule" id="MF_01475"/>
    </source>
</evidence>
<dbReference type="Pfam" id="PF01280">
    <property type="entry name" value="Ribosomal_L19e"/>
    <property type="match status" value="1"/>
</dbReference>
<evidence type="ECO:0000256" key="7">
    <source>
        <dbReference type="SAM" id="MobiDB-lite"/>
    </source>
</evidence>
<comment type="subunit">
    <text evidence="6">Part of the 50S ribosomal subunit.</text>
</comment>
<dbReference type="STRING" id="1550241.MA03_00335"/>
<dbReference type="PATRIC" id="fig|1550241.5.peg.66"/>
<dbReference type="InterPro" id="IPR000196">
    <property type="entry name" value="Ribosomal_eL19_dom"/>
</dbReference>
<proteinExistence type="inferred from homology"/>
<dbReference type="GeneID" id="25400632"/>
<dbReference type="InterPro" id="IPR033936">
    <property type="entry name" value="Ribosomal_eL19_arc"/>
</dbReference>
<dbReference type="Gene3D" id="1.10.1200.240">
    <property type="match status" value="1"/>
</dbReference>
<dbReference type="EMBL" id="CP009961">
    <property type="protein sequence ID" value="AKG38048.1"/>
    <property type="molecule type" value="Genomic_DNA"/>
</dbReference>
<feature type="domain" description="Large ribosomal subunit protein eL19" evidence="8">
    <location>
        <begin position="2"/>
        <end position="139"/>
    </location>
</feature>